<dbReference type="EMBL" id="CP036262">
    <property type="protein sequence ID" value="QDS94575.1"/>
    <property type="molecule type" value="Genomic_DNA"/>
</dbReference>
<dbReference type="SUPFAM" id="SSF55347">
    <property type="entry name" value="Glyceraldehyde-3-phosphate dehydrogenase-like, C-terminal domain"/>
    <property type="match status" value="1"/>
</dbReference>
<keyword evidence="4" id="KW-1185">Reference proteome</keyword>
<dbReference type="PROSITE" id="PS51257">
    <property type="entry name" value="PROKAR_LIPOPROTEIN"/>
    <property type="match status" value="1"/>
</dbReference>
<dbReference type="InterPro" id="IPR006311">
    <property type="entry name" value="TAT_signal"/>
</dbReference>
<dbReference type="Gene3D" id="3.40.50.720">
    <property type="entry name" value="NAD(P)-binding Rossmann-like Domain"/>
    <property type="match status" value="1"/>
</dbReference>
<evidence type="ECO:0000259" key="1">
    <source>
        <dbReference type="Pfam" id="PF01408"/>
    </source>
</evidence>
<evidence type="ECO:0000313" key="3">
    <source>
        <dbReference type="EMBL" id="QDS94575.1"/>
    </source>
</evidence>
<dbReference type="KEGG" id="rml:FF011L_33540"/>
<reference evidence="3 4" key="1">
    <citation type="submission" date="2019-02" db="EMBL/GenBank/DDBJ databases">
        <title>Deep-cultivation of Planctomycetes and their phenomic and genomic characterization uncovers novel biology.</title>
        <authorList>
            <person name="Wiegand S."/>
            <person name="Jogler M."/>
            <person name="Boedeker C."/>
            <person name="Pinto D."/>
            <person name="Vollmers J."/>
            <person name="Rivas-Marin E."/>
            <person name="Kohn T."/>
            <person name="Peeters S.H."/>
            <person name="Heuer A."/>
            <person name="Rast P."/>
            <person name="Oberbeckmann S."/>
            <person name="Bunk B."/>
            <person name="Jeske O."/>
            <person name="Meyerdierks A."/>
            <person name="Storesund J.E."/>
            <person name="Kallscheuer N."/>
            <person name="Luecker S."/>
            <person name="Lage O.M."/>
            <person name="Pohl T."/>
            <person name="Merkel B.J."/>
            <person name="Hornburger P."/>
            <person name="Mueller R.-W."/>
            <person name="Bruemmer F."/>
            <person name="Labrenz M."/>
            <person name="Spormann A.M."/>
            <person name="Op den Camp H."/>
            <person name="Overmann J."/>
            <person name="Amann R."/>
            <person name="Jetten M.S.M."/>
            <person name="Mascher T."/>
            <person name="Medema M.H."/>
            <person name="Devos D.P."/>
            <person name="Kaster A.-K."/>
            <person name="Ovreas L."/>
            <person name="Rohde M."/>
            <person name="Galperin M.Y."/>
            <person name="Jogler C."/>
        </authorList>
    </citation>
    <scope>NUCLEOTIDE SEQUENCE [LARGE SCALE GENOMIC DNA]</scope>
    <source>
        <strain evidence="3 4">FF011L</strain>
    </source>
</reference>
<dbReference type="GO" id="GO:0000166">
    <property type="term" value="F:nucleotide binding"/>
    <property type="evidence" value="ECO:0007669"/>
    <property type="project" value="InterPro"/>
</dbReference>
<dbReference type="EC" id="1.1.1.18" evidence="3"/>
<accession>A0A517MI76</accession>
<dbReference type="PROSITE" id="PS51318">
    <property type="entry name" value="TAT"/>
    <property type="match status" value="1"/>
</dbReference>
<dbReference type="GO" id="GO:0050112">
    <property type="term" value="F:inositol 2-dehydrogenase (NAD+) activity"/>
    <property type="evidence" value="ECO:0007669"/>
    <property type="project" value="UniProtKB-EC"/>
</dbReference>
<evidence type="ECO:0000259" key="2">
    <source>
        <dbReference type="Pfam" id="PF19051"/>
    </source>
</evidence>
<dbReference type="InterPro" id="IPR000683">
    <property type="entry name" value="Gfo/Idh/MocA-like_OxRdtase_N"/>
</dbReference>
<dbReference type="Gene3D" id="3.30.360.10">
    <property type="entry name" value="Dihydrodipicolinate Reductase, domain 2"/>
    <property type="match status" value="1"/>
</dbReference>
<sequence length="459" mass="50184">MKKVTANSNTDQSTSLTRRQLLKSTTAATVGVIACPAFVRSASLGSQLQVACIGVGAMGARTMNSVASHPKVQITALCDVDSNNLGAAAKKYPEATQHRDWREMLAKRADKFDAVTIGTPDHMHAAPAVTAIREKKHVYLQKPMATTLHECRVITTEAAKAGVVTQLGNQGRSSIQSRQTVELIRNGAIGKIKEVILWENKKLGWWPKNTDIRGAGDPVPKTLDWDLWLGVQTPRPYFANTYHPQTWRAWYGFGVGEMGDMGCHHFDTSFDALKLTAPLRVRQVTPITTGPLWGKRRKVELVFPGSDMTADDTVKLTWHDGDLRPDASRIPLPAGVDTLPESGTCWIGETGTIFKNYRGGSPVVLSDSQSPQNADLSPIAKQDHYHDWVDAIIEGREACGGFSHGGPLTEAILVGAMADRVGTDWLDWDRENLTFTNSPEANALVSRTYRDGWHVPGLG</sequence>
<proteinExistence type="predicted"/>
<dbReference type="PANTHER" id="PTHR43818">
    <property type="entry name" value="BCDNA.GH03377"/>
    <property type="match status" value="1"/>
</dbReference>
<dbReference type="AlphaFoldDB" id="A0A517MI76"/>
<protein>
    <submittedName>
        <fullName evidence="3">Inositol 2-dehydrogenase</fullName>
        <ecNumber evidence="3">1.1.1.18</ecNumber>
    </submittedName>
</protein>
<keyword evidence="3" id="KW-0560">Oxidoreductase</keyword>
<gene>
    <name evidence="3" type="primary">iolG_11</name>
    <name evidence="3" type="ORF">FF011L_33540</name>
</gene>
<dbReference type="RefSeq" id="WP_145352590.1">
    <property type="nucleotide sequence ID" value="NZ_CP036262.1"/>
</dbReference>
<dbReference type="InterPro" id="IPR036291">
    <property type="entry name" value="NAD(P)-bd_dom_sf"/>
</dbReference>
<dbReference type="Pfam" id="PF01408">
    <property type="entry name" value="GFO_IDH_MocA"/>
    <property type="match status" value="1"/>
</dbReference>
<dbReference type="Pfam" id="PF19051">
    <property type="entry name" value="GFO_IDH_MocA_C2"/>
    <property type="match status" value="1"/>
</dbReference>
<dbReference type="InterPro" id="IPR050463">
    <property type="entry name" value="Gfo/Idh/MocA_oxidrdct_glycsds"/>
</dbReference>
<feature type="domain" description="Gfo/Idh/MocA-like oxidoreductase N-terminal" evidence="1">
    <location>
        <begin position="49"/>
        <end position="168"/>
    </location>
</feature>
<dbReference type="Proteomes" id="UP000320672">
    <property type="component" value="Chromosome"/>
</dbReference>
<dbReference type="PANTHER" id="PTHR43818:SF10">
    <property type="entry name" value="NADH-DEPENDENT DEHYDROGENASE-RELATED"/>
    <property type="match status" value="1"/>
</dbReference>
<dbReference type="SUPFAM" id="SSF51735">
    <property type="entry name" value="NAD(P)-binding Rossmann-fold domains"/>
    <property type="match status" value="1"/>
</dbReference>
<name>A0A517MI76_9BACT</name>
<evidence type="ECO:0000313" key="4">
    <source>
        <dbReference type="Proteomes" id="UP000320672"/>
    </source>
</evidence>
<dbReference type="OrthoDB" id="9815825at2"/>
<feature type="domain" description="Gfo/Idh/MocA-like oxidoreductase bacterial type C-terminal" evidence="2">
    <location>
        <begin position="185"/>
        <end position="268"/>
    </location>
</feature>
<organism evidence="3 4">
    <name type="scientific">Roseimaritima multifibrata</name>
    <dbReference type="NCBI Taxonomy" id="1930274"/>
    <lineage>
        <taxon>Bacteria</taxon>
        <taxon>Pseudomonadati</taxon>
        <taxon>Planctomycetota</taxon>
        <taxon>Planctomycetia</taxon>
        <taxon>Pirellulales</taxon>
        <taxon>Pirellulaceae</taxon>
        <taxon>Roseimaritima</taxon>
    </lineage>
</organism>
<dbReference type="InterPro" id="IPR043906">
    <property type="entry name" value="Gfo/Idh/MocA_OxRdtase_bact_C"/>
</dbReference>